<evidence type="ECO:0000256" key="5">
    <source>
        <dbReference type="ARBA" id="ARBA00022530"/>
    </source>
</evidence>
<comment type="subcellular location">
    <subcellularLocation>
        <location evidence="1 8">Secreted</location>
        <location evidence="1 8">Extracellular space</location>
        <location evidence="1 8">Extracellular matrix</location>
    </subcellularLocation>
</comment>
<dbReference type="GO" id="GO:0060070">
    <property type="term" value="P:canonical Wnt signaling pathway"/>
    <property type="evidence" value="ECO:0007669"/>
    <property type="project" value="TreeGrafter"/>
</dbReference>
<comment type="similarity">
    <text evidence="2 8">Belongs to the Wnt family.</text>
</comment>
<evidence type="ECO:0000256" key="7">
    <source>
        <dbReference type="ARBA" id="ARBA00023157"/>
    </source>
</evidence>
<dbReference type="GO" id="GO:0005125">
    <property type="term" value="F:cytokine activity"/>
    <property type="evidence" value="ECO:0007669"/>
    <property type="project" value="TreeGrafter"/>
</dbReference>
<sequence>MLLSDMDRGRTYSLVLLKAVFIALLQAPTFSPATATYWALNLATIAATEGESGVCNRSALTQSQYLQCLSNRDTVYSTALGVELGIAQCRRVFVNNRWNCSATGPHERSFADATSRGTPETAFVQAILSAGMMSLVSRYCKEGRLLRCSCDQTVRSPPTDGSFLWSGCGDNYEYGYYFSQRFSNSAYQLTDTSGGEGGQEISDYELMAQHNAEVGRLVVKSNLQVQCRCFGLSGTCSIKICHAALPNFDLVGQKLYGSYGNAKKVVRSSGTPVLTPVDSRTPLGQTDLVYLLDPPSYCDRDDRYGSLGTQGRYCKVDSVGVDSCGHLCCGRGYRVEYLEVPELCNCRLTDCPNSCRFRCDTCNKLEPHFFCN</sequence>
<keyword evidence="7" id="KW-1015">Disulfide bond</keyword>
<dbReference type="CDD" id="cd13113">
    <property type="entry name" value="Wnt"/>
    <property type="match status" value="1"/>
</dbReference>
<accession>A0A175C7A9</accession>
<gene>
    <name evidence="9" type="primary">WntL</name>
</gene>
<dbReference type="PANTHER" id="PTHR12027">
    <property type="entry name" value="WNT RELATED"/>
    <property type="match status" value="1"/>
</dbReference>
<keyword evidence="5" id="KW-0272">Extracellular matrix</keyword>
<evidence type="ECO:0000256" key="3">
    <source>
        <dbReference type="ARBA" id="ARBA00022473"/>
    </source>
</evidence>
<dbReference type="AlphaFoldDB" id="A0A175C7A9"/>
<dbReference type="GO" id="GO:0045165">
    <property type="term" value="P:cell fate commitment"/>
    <property type="evidence" value="ECO:0007669"/>
    <property type="project" value="TreeGrafter"/>
</dbReference>
<reference evidence="9" key="1">
    <citation type="submission" date="2015-12" db="EMBL/GenBank/DDBJ databases">
        <title>Surprisingly rich repertoire of Wnt genes in the demosponge Halisarca dujardini.</title>
        <authorList>
            <person name="Borisenko I."/>
            <person name="Adamski M."/>
            <person name="Ereskovsky A."/>
            <person name="Adamska M."/>
        </authorList>
    </citation>
    <scope>NUCLEOTIDE SEQUENCE</scope>
</reference>
<evidence type="ECO:0000256" key="2">
    <source>
        <dbReference type="ARBA" id="ARBA00005683"/>
    </source>
</evidence>
<evidence type="ECO:0000256" key="4">
    <source>
        <dbReference type="ARBA" id="ARBA00022525"/>
    </source>
</evidence>
<protein>
    <recommendedName>
        <fullName evidence="8">Protein Wnt</fullName>
    </recommendedName>
</protein>
<evidence type="ECO:0000256" key="6">
    <source>
        <dbReference type="ARBA" id="ARBA00022687"/>
    </source>
</evidence>
<name>A0A175C7A9_HALDU</name>
<evidence type="ECO:0000256" key="1">
    <source>
        <dbReference type="ARBA" id="ARBA00004498"/>
    </source>
</evidence>
<dbReference type="Gene3D" id="3.30.2460.20">
    <property type="match status" value="1"/>
</dbReference>
<keyword evidence="3 8" id="KW-0217">Developmental protein</keyword>
<dbReference type="EMBL" id="HADA01000008">
    <property type="protein sequence ID" value="CUW00363.1"/>
    <property type="molecule type" value="Transcribed_RNA"/>
</dbReference>
<dbReference type="InterPro" id="IPR005817">
    <property type="entry name" value="Wnt"/>
</dbReference>
<evidence type="ECO:0000313" key="9">
    <source>
        <dbReference type="EMBL" id="CUW00363.1"/>
    </source>
</evidence>
<dbReference type="GO" id="GO:0005109">
    <property type="term" value="F:frizzled binding"/>
    <property type="evidence" value="ECO:0007669"/>
    <property type="project" value="TreeGrafter"/>
</dbReference>
<comment type="function">
    <text evidence="8">Ligand for members of the frizzled family of seven transmembrane receptors.</text>
</comment>
<organism evidence="9">
    <name type="scientific">Halisarca dujardinii</name>
    <name type="common">Dujardin's slime sponge</name>
    <dbReference type="NCBI Taxonomy" id="2583056"/>
    <lineage>
        <taxon>Eukaryota</taxon>
        <taxon>Metazoa</taxon>
        <taxon>Porifera</taxon>
        <taxon>Demospongiae</taxon>
        <taxon>Verongimorpha</taxon>
        <taxon>Chondrillida</taxon>
        <taxon>Halisarcidae</taxon>
        <taxon>Halisarca</taxon>
    </lineage>
</organism>
<dbReference type="GO" id="GO:0005615">
    <property type="term" value="C:extracellular space"/>
    <property type="evidence" value="ECO:0007669"/>
    <property type="project" value="TreeGrafter"/>
</dbReference>
<keyword evidence="4" id="KW-0964">Secreted</keyword>
<dbReference type="Pfam" id="PF00110">
    <property type="entry name" value="wnt"/>
    <property type="match status" value="1"/>
</dbReference>
<evidence type="ECO:0000256" key="8">
    <source>
        <dbReference type="RuleBase" id="RU003500"/>
    </source>
</evidence>
<proteinExistence type="inferred from homology"/>
<dbReference type="InterPro" id="IPR043158">
    <property type="entry name" value="Wnt_C"/>
</dbReference>
<keyword evidence="6 8" id="KW-0879">Wnt signaling pathway</keyword>
<dbReference type="PRINTS" id="PR01349">
    <property type="entry name" value="WNTPROTEIN"/>
</dbReference>
<dbReference type="SMART" id="SM00097">
    <property type="entry name" value="WNT1"/>
    <property type="match status" value="1"/>
</dbReference>